<evidence type="ECO:0000313" key="1">
    <source>
        <dbReference type="EMBL" id="EFX72526.1"/>
    </source>
</evidence>
<protein>
    <submittedName>
        <fullName evidence="1">Uncharacterized protein</fullName>
    </submittedName>
</protein>
<accession>E9H6Z7</accession>
<dbReference type="InParanoid" id="E9H6Z7"/>
<name>E9H6Z7_DAPPU</name>
<sequence>MSENIQVVEEGTTYEALFEAVAVGQVEVVAIEEEDVFTKEQLEDVSHPAKQPNIVRNVLSECQSLILATQETAFFALDALLLAVDSLFLTDIKRCSSNQAQRLENRRLYYFCVCVLLEVKQLLDSVIESERLVGEIGAMWDMRL</sequence>
<dbReference type="AlphaFoldDB" id="E9H6Z7"/>
<organism evidence="1 2">
    <name type="scientific">Daphnia pulex</name>
    <name type="common">Water flea</name>
    <dbReference type="NCBI Taxonomy" id="6669"/>
    <lineage>
        <taxon>Eukaryota</taxon>
        <taxon>Metazoa</taxon>
        <taxon>Ecdysozoa</taxon>
        <taxon>Arthropoda</taxon>
        <taxon>Crustacea</taxon>
        <taxon>Branchiopoda</taxon>
        <taxon>Diplostraca</taxon>
        <taxon>Cladocera</taxon>
        <taxon>Anomopoda</taxon>
        <taxon>Daphniidae</taxon>
        <taxon>Daphnia</taxon>
    </lineage>
</organism>
<proteinExistence type="predicted"/>
<evidence type="ECO:0000313" key="2">
    <source>
        <dbReference type="Proteomes" id="UP000000305"/>
    </source>
</evidence>
<dbReference type="HOGENOM" id="CLU_1798412_0_0_1"/>
<dbReference type="KEGG" id="dpx:DAPPUDRAFT_110675"/>
<dbReference type="Proteomes" id="UP000000305">
    <property type="component" value="Unassembled WGS sequence"/>
</dbReference>
<reference evidence="1 2" key="1">
    <citation type="journal article" date="2011" name="Science">
        <title>The ecoresponsive genome of Daphnia pulex.</title>
        <authorList>
            <person name="Colbourne J.K."/>
            <person name="Pfrender M.E."/>
            <person name="Gilbert D."/>
            <person name="Thomas W.K."/>
            <person name="Tucker A."/>
            <person name="Oakley T.H."/>
            <person name="Tokishita S."/>
            <person name="Aerts A."/>
            <person name="Arnold G.J."/>
            <person name="Basu M.K."/>
            <person name="Bauer D.J."/>
            <person name="Caceres C.E."/>
            <person name="Carmel L."/>
            <person name="Casola C."/>
            <person name="Choi J.H."/>
            <person name="Detter J.C."/>
            <person name="Dong Q."/>
            <person name="Dusheyko S."/>
            <person name="Eads B.D."/>
            <person name="Frohlich T."/>
            <person name="Geiler-Samerotte K.A."/>
            <person name="Gerlach D."/>
            <person name="Hatcher P."/>
            <person name="Jogdeo S."/>
            <person name="Krijgsveld J."/>
            <person name="Kriventseva E.V."/>
            <person name="Kultz D."/>
            <person name="Laforsch C."/>
            <person name="Lindquist E."/>
            <person name="Lopez J."/>
            <person name="Manak J.R."/>
            <person name="Muller J."/>
            <person name="Pangilinan J."/>
            <person name="Patwardhan R.P."/>
            <person name="Pitluck S."/>
            <person name="Pritham E.J."/>
            <person name="Rechtsteiner A."/>
            <person name="Rho M."/>
            <person name="Rogozin I.B."/>
            <person name="Sakarya O."/>
            <person name="Salamov A."/>
            <person name="Schaack S."/>
            <person name="Shapiro H."/>
            <person name="Shiga Y."/>
            <person name="Skalitzky C."/>
            <person name="Smith Z."/>
            <person name="Souvorov A."/>
            <person name="Sung W."/>
            <person name="Tang Z."/>
            <person name="Tsuchiya D."/>
            <person name="Tu H."/>
            <person name="Vos H."/>
            <person name="Wang M."/>
            <person name="Wolf Y.I."/>
            <person name="Yamagata H."/>
            <person name="Yamada T."/>
            <person name="Ye Y."/>
            <person name="Shaw J.R."/>
            <person name="Andrews J."/>
            <person name="Crease T.J."/>
            <person name="Tang H."/>
            <person name="Lucas S.M."/>
            <person name="Robertson H.M."/>
            <person name="Bork P."/>
            <person name="Koonin E.V."/>
            <person name="Zdobnov E.M."/>
            <person name="Grigoriev I.V."/>
            <person name="Lynch M."/>
            <person name="Boore J.L."/>
        </authorList>
    </citation>
    <scope>NUCLEOTIDE SEQUENCE [LARGE SCALE GENOMIC DNA]</scope>
</reference>
<dbReference type="EMBL" id="GL732599">
    <property type="protein sequence ID" value="EFX72526.1"/>
    <property type="molecule type" value="Genomic_DNA"/>
</dbReference>
<gene>
    <name evidence="1" type="ORF">DAPPUDRAFT_110675</name>
</gene>
<keyword evidence="2" id="KW-1185">Reference proteome</keyword>